<dbReference type="GO" id="GO:0005524">
    <property type="term" value="F:ATP binding"/>
    <property type="evidence" value="ECO:0007669"/>
    <property type="project" value="UniProtKB-KW"/>
</dbReference>
<dbReference type="GO" id="GO:0005829">
    <property type="term" value="C:cytosol"/>
    <property type="evidence" value="ECO:0007669"/>
    <property type="project" value="TreeGrafter"/>
</dbReference>
<feature type="active site" description="For GATase activity" evidence="8">
    <location>
        <position position="2"/>
    </location>
</feature>
<dbReference type="InterPro" id="IPR029055">
    <property type="entry name" value="Ntn_hydrolases_N"/>
</dbReference>
<dbReference type="Pfam" id="PF00733">
    <property type="entry name" value="Asn_synthase"/>
    <property type="match status" value="1"/>
</dbReference>
<evidence type="ECO:0000256" key="5">
    <source>
        <dbReference type="ARBA" id="ARBA00022840"/>
    </source>
</evidence>
<dbReference type="OrthoDB" id="9763290at2"/>
<comment type="caution">
    <text evidence="11">The sequence shown here is derived from an EMBL/GenBank/DDBJ whole genome shotgun (WGS) entry which is preliminary data.</text>
</comment>
<evidence type="ECO:0000313" key="11">
    <source>
        <dbReference type="EMBL" id="TCJ13548.1"/>
    </source>
</evidence>
<comment type="similarity">
    <text evidence="2">Belongs to the asparagine synthetase family.</text>
</comment>
<keyword evidence="5 9" id="KW-0067">ATP-binding</keyword>
<dbReference type="AlphaFoldDB" id="A0A4R1B9H1"/>
<dbReference type="RefSeq" id="WP_131449749.1">
    <property type="nucleotide sequence ID" value="NZ_SJZI01000044.1"/>
</dbReference>
<dbReference type="EMBL" id="SJZI01000044">
    <property type="protein sequence ID" value="TCJ13548.1"/>
    <property type="molecule type" value="Genomic_DNA"/>
</dbReference>
<evidence type="ECO:0000256" key="1">
    <source>
        <dbReference type="ARBA" id="ARBA00005187"/>
    </source>
</evidence>
<dbReference type="Pfam" id="PF13537">
    <property type="entry name" value="GATase_7"/>
    <property type="match status" value="1"/>
</dbReference>
<dbReference type="GO" id="GO:0006529">
    <property type="term" value="P:asparagine biosynthetic process"/>
    <property type="evidence" value="ECO:0007669"/>
    <property type="project" value="UniProtKB-KW"/>
</dbReference>
<dbReference type="Gene3D" id="3.60.20.10">
    <property type="entry name" value="Glutamine Phosphoribosylpyrophosphate, subunit 1, domain 1"/>
    <property type="match status" value="1"/>
</dbReference>
<dbReference type="GO" id="GO:0004066">
    <property type="term" value="F:asparagine synthase (glutamine-hydrolyzing) activity"/>
    <property type="evidence" value="ECO:0007669"/>
    <property type="project" value="UniProtKB-EC"/>
</dbReference>
<feature type="domain" description="Glutamine amidotransferase type-2" evidence="10">
    <location>
        <begin position="2"/>
        <end position="217"/>
    </location>
</feature>
<dbReference type="PANTHER" id="PTHR43284">
    <property type="entry name" value="ASPARAGINE SYNTHETASE (GLUTAMINE-HYDROLYZING)"/>
    <property type="match status" value="1"/>
</dbReference>
<dbReference type="CDD" id="cd00712">
    <property type="entry name" value="AsnB"/>
    <property type="match status" value="1"/>
</dbReference>
<dbReference type="InterPro" id="IPR014729">
    <property type="entry name" value="Rossmann-like_a/b/a_fold"/>
</dbReference>
<dbReference type="EC" id="6.3.5.4" evidence="3"/>
<protein>
    <recommendedName>
        <fullName evidence="3">asparagine synthase (glutamine-hydrolyzing)</fullName>
        <ecNumber evidence="3">6.3.5.4</ecNumber>
    </recommendedName>
</protein>
<dbReference type="InterPro" id="IPR033738">
    <property type="entry name" value="AsnB_N"/>
</dbReference>
<evidence type="ECO:0000256" key="9">
    <source>
        <dbReference type="PIRSR" id="PIRSR001589-2"/>
    </source>
</evidence>
<keyword evidence="6 8" id="KW-0315">Glutamine amidotransferase</keyword>
<dbReference type="SUPFAM" id="SSF52402">
    <property type="entry name" value="Adenine nucleotide alpha hydrolases-like"/>
    <property type="match status" value="1"/>
</dbReference>
<dbReference type="InterPro" id="IPR017932">
    <property type="entry name" value="GATase_2_dom"/>
</dbReference>
<dbReference type="PANTHER" id="PTHR43284:SF1">
    <property type="entry name" value="ASPARAGINE SYNTHETASE"/>
    <property type="match status" value="1"/>
</dbReference>
<dbReference type="InterPro" id="IPR006426">
    <property type="entry name" value="Asn_synth_AEB"/>
</dbReference>
<dbReference type="NCBIfam" id="TIGR01536">
    <property type="entry name" value="asn_synth_AEB"/>
    <property type="match status" value="1"/>
</dbReference>
<feature type="binding site" evidence="9">
    <location>
        <position position="101"/>
    </location>
    <ligand>
        <name>L-glutamine</name>
        <dbReference type="ChEBI" id="CHEBI:58359"/>
    </ligand>
</feature>
<evidence type="ECO:0000256" key="6">
    <source>
        <dbReference type="ARBA" id="ARBA00022962"/>
    </source>
</evidence>
<evidence type="ECO:0000256" key="7">
    <source>
        <dbReference type="ARBA" id="ARBA00048741"/>
    </source>
</evidence>
<comment type="catalytic activity">
    <reaction evidence="7">
        <text>L-aspartate + L-glutamine + ATP + H2O = L-asparagine + L-glutamate + AMP + diphosphate + H(+)</text>
        <dbReference type="Rhea" id="RHEA:12228"/>
        <dbReference type="ChEBI" id="CHEBI:15377"/>
        <dbReference type="ChEBI" id="CHEBI:15378"/>
        <dbReference type="ChEBI" id="CHEBI:29985"/>
        <dbReference type="ChEBI" id="CHEBI:29991"/>
        <dbReference type="ChEBI" id="CHEBI:30616"/>
        <dbReference type="ChEBI" id="CHEBI:33019"/>
        <dbReference type="ChEBI" id="CHEBI:58048"/>
        <dbReference type="ChEBI" id="CHEBI:58359"/>
        <dbReference type="ChEBI" id="CHEBI:456215"/>
        <dbReference type="EC" id="6.3.5.4"/>
    </reaction>
</comment>
<accession>A0A4R1B9H1</accession>
<sequence>MCGIVGAITNGQESFPAGQLLDAVASLRHRGPERQGQWSDENGRVLLGHARLCIIDPDERSDQPFHYGGRYVLVYNGEIYNYVELREELRASGCSFHTGSDTEVLAAAWAAWGPACLPRLDGAFAFGIWDKQERAFYAARDRFGEKPLFFLFDEGYLGFASEMKALWKLGAPRRPDPAMVYNFLSLGYTVNPFDAAQTFFLHIQKLPAGSFLRLEQGATHYSVEAYGQIDIEVDESIDDETAIARFRELFAASVRRRLRSDVPIGTSLSGGLDSSAVAALCRQAGGAHYTHKAFTAIFPGFERDERALSAHVARHLGIDQQFVEIRPDEVPALMDRVMRYQEEPVGSASALAQFRVFETARAAGVTVLLDGQGADEVLAGYDKYYRWYWRELYAARRLGSSGELEAARKLGVKEPFGAASKLSALLPYFSAAILEGSRSRQAAAAPDLNPEWAQAQKRHLHYMVPPQPTLNAVLHYNTFTNGLEELLRLADRNGMAHSLEVRLPFLSSELVAFLFTLPPRFKIREGRTKWLLRKAVEDLLPPEIVWQSRKIGFEPPQQLWMQQAAVQEAIRAAKEKLVGAGVLAPSVLQKKIQPHSAYAAVNRDWKYWSLSYLY</sequence>
<comment type="pathway">
    <text evidence="1">Amino-acid biosynthesis; L-asparagine biosynthesis; L-asparagine from L-aspartate (L-Gln route): step 1/1.</text>
</comment>
<evidence type="ECO:0000313" key="12">
    <source>
        <dbReference type="Proteomes" id="UP000295334"/>
    </source>
</evidence>
<dbReference type="PROSITE" id="PS51278">
    <property type="entry name" value="GATASE_TYPE_2"/>
    <property type="match status" value="1"/>
</dbReference>
<dbReference type="CDD" id="cd01991">
    <property type="entry name" value="Asn_synthase_B_C"/>
    <property type="match status" value="1"/>
</dbReference>
<evidence type="ECO:0000259" key="10">
    <source>
        <dbReference type="PROSITE" id="PS51278"/>
    </source>
</evidence>
<keyword evidence="11" id="KW-0436">Ligase</keyword>
<evidence type="ECO:0000256" key="2">
    <source>
        <dbReference type="ARBA" id="ARBA00005752"/>
    </source>
</evidence>
<dbReference type="SUPFAM" id="SSF56235">
    <property type="entry name" value="N-terminal nucleophile aminohydrolases (Ntn hydrolases)"/>
    <property type="match status" value="1"/>
</dbReference>
<dbReference type="InterPro" id="IPR001962">
    <property type="entry name" value="Asn_synthase"/>
</dbReference>
<dbReference type="Proteomes" id="UP000295334">
    <property type="component" value="Unassembled WGS sequence"/>
</dbReference>
<evidence type="ECO:0000256" key="8">
    <source>
        <dbReference type="PIRSR" id="PIRSR001589-1"/>
    </source>
</evidence>
<gene>
    <name evidence="11" type="primary">asnB</name>
    <name evidence="11" type="ORF">EPD60_12175</name>
</gene>
<keyword evidence="8" id="KW-0028">Amino-acid biosynthesis</keyword>
<proteinExistence type="inferred from homology"/>
<dbReference type="PIRSF" id="PIRSF001589">
    <property type="entry name" value="Asn_synthetase_glu-h"/>
    <property type="match status" value="1"/>
</dbReference>
<dbReference type="Gene3D" id="3.40.50.620">
    <property type="entry name" value="HUPs"/>
    <property type="match status" value="1"/>
</dbReference>
<organism evidence="11 12">
    <name type="scientific">Flaviaesturariibacter flavus</name>
    <dbReference type="NCBI Taxonomy" id="2502780"/>
    <lineage>
        <taxon>Bacteria</taxon>
        <taxon>Pseudomonadati</taxon>
        <taxon>Bacteroidota</taxon>
        <taxon>Chitinophagia</taxon>
        <taxon>Chitinophagales</taxon>
        <taxon>Chitinophagaceae</taxon>
        <taxon>Flaviaestuariibacter</taxon>
    </lineage>
</organism>
<keyword evidence="8" id="KW-0061">Asparagine biosynthesis</keyword>
<name>A0A4R1B9H1_9BACT</name>
<dbReference type="InterPro" id="IPR051786">
    <property type="entry name" value="ASN_synthetase/amidase"/>
</dbReference>
<keyword evidence="12" id="KW-1185">Reference proteome</keyword>
<evidence type="ECO:0000256" key="3">
    <source>
        <dbReference type="ARBA" id="ARBA00012737"/>
    </source>
</evidence>
<keyword evidence="4 9" id="KW-0547">Nucleotide-binding</keyword>
<evidence type="ECO:0000256" key="4">
    <source>
        <dbReference type="ARBA" id="ARBA00022741"/>
    </source>
</evidence>
<reference evidence="11 12" key="1">
    <citation type="submission" date="2019-03" db="EMBL/GenBank/DDBJ databases">
        <authorList>
            <person name="Kim M.K.M."/>
        </authorList>
    </citation>
    <scope>NUCLEOTIDE SEQUENCE [LARGE SCALE GENOMIC DNA]</scope>
    <source>
        <strain evidence="11 12">17J68-12</strain>
    </source>
</reference>